<proteinExistence type="inferred from homology"/>
<dbReference type="PIRSF" id="PIRSF033490">
    <property type="entry name" value="MazF"/>
    <property type="match status" value="1"/>
</dbReference>
<protein>
    <recommendedName>
        <fullName evidence="3">mRNA interferase</fullName>
        <ecNumber evidence="3">3.1.-.-</ecNumber>
    </recommendedName>
</protein>
<dbReference type="AlphaFoldDB" id="A0A9D1Y036"/>
<evidence type="ECO:0000313" key="4">
    <source>
        <dbReference type="EMBL" id="HIX94525.1"/>
    </source>
</evidence>
<dbReference type="EC" id="3.1.-.-" evidence="3"/>
<dbReference type="InterPro" id="IPR003477">
    <property type="entry name" value="PemK-like"/>
</dbReference>
<keyword evidence="3" id="KW-0540">Nuclease</keyword>
<evidence type="ECO:0000313" key="5">
    <source>
        <dbReference type="Proteomes" id="UP000886751"/>
    </source>
</evidence>
<sequence>MEVHRGEVFYADLSPVVGSEQGGVRPVLIIQNEIGNRHSPTVIAAAITSRQDKNRLPTHINVRADRCGLAKDSIVLTEQIRTLDKRRLRERAGRIPPDDMRRVDEALGLSMGLESQARHEDGGYF</sequence>
<reference evidence="4" key="2">
    <citation type="submission" date="2021-04" db="EMBL/GenBank/DDBJ databases">
        <authorList>
            <person name="Gilroy R."/>
        </authorList>
    </citation>
    <scope>NUCLEOTIDE SEQUENCE</scope>
    <source>
        <strain evidence="4">ChiHecec2B26-7398</strain>
    </source>
</reference>
<keyword evidence="3" id="KW-0255">Endonuclease</keyword>
<dbReference type="GO" id="GO:0004521">
    <property type="term" value="F:RNA endonuclease activity"/>
    <property type="evidence" value="ECO:0007669"/>
    <property type="project" value="TreeGrafter"/>
</dbReference>
<dbReference type="InterPro" id="IPR011067">
    <property type="entry name" value="Plasmid_toxin/cell-grow_inhib"/>
</dbReference>
<keyword evidence="2" id="KW-1277">Toxin-antitoxin system</keyword>
<evidence type="ECO:0000256" key="2">
    <source>
        <dbReference type="ARBA" id="ARBA00022649"/>
    </source>
</evidence>
<dbReference type="PANTHER" id="PTHR33988">
    <property type="entry name" value="ENDORIBONUCLEASE MAZF-RELATED"/>
    <property type="match status" value="1"/>
</dbReference>
<organism evidence="4 5">
    <name type="scientific">Candidatus Gemmiger excrementipullorum</name>
    <dbReference type="NCBI Taxonomy" id="2838610"/>
    <lineage>
        <taxon>Bacteria</taxon>
        <taxon>Bacillati</taxon>
        <taxon>Bacillota</taxon>
        <taxon>Clostridia</taxon>
        <taxon>Eubacteriales</taxon>
        <taxon>Gemmiger</taxon>
    </lineage>
</organism>
<keyword evidence="3" id="KW-0378">Hydrolase</keyword>
<dbReference type="Gene3D" id="2.30.30.110">
    <property type="match status" value="1"/>
</dbReference>
<evidence type="ECO:0000256" key="1">
    <source>
        <dbReference type="ARBA" id="ARBA00007521"/>
    </source>
</evidence>
<comment type="similarity">
    <text evidence="1 3">Belongs to the PemK/MazF family.</text>
</comment>
<dbReference type="PANTHER" id="PTHR33988:SF2">
    <property type="entry name" value="ENDORIBONUCLEASE MAZF"/>
    <property type="match status" value="1"/>
</dbReference>
<comment type="caution">
    <text evidence="4">The sequence shown here is derived from an EMBL/GenBank/DDBJ whole genome shotgun (WGS) entry which is preliminary data.</text>
</comment>
<name>A0A9D1Y036_9FIRM</name>
<reference evidence="4" key="1">
    <citation type="journal article" date="2021" name="PeerJ">
        <title>Extensive microbial diversity within the chicken gut microbiome revealed by metagenomics and culture.</title>
        <authorList>
            <person name="Gilroy R."/>
            <person name="Ravi A."/>
            <person name="Getino M."/>
            <person name="Pursley I."/>
            <person name="Horton D.L."/>
            <person name="Alikhan N.F."/>
            <person name="Baker D."/>
            <person name="Gharbi K."/>
            <person name="Hall N."/>
            <person name="Watson M."/>
            <person name="Adriaenssens E.M."/>
            <person name="Foster-Nyarko E."/>
            <person name="Jarju S."/>
            <person name="Secka A."/>
            <person name="Antonio M."/>
            <person name="Oren A."/>
            <person name="Chaudhuri R.R."/>
            <person name="La Ragione R."/>
            <person name="Hildebrand F."/>
            <person name="Pallen M.J."/>
        </authorList>
    </citation>
    <scope>NUCLEOTIDE SEQUENCE</scope>
    <source>
        <strain evidence="4">ChiHecec2B26-7398</strain>
    </source>
</reference>
<gene>
    <name evidence="4" type="ORF">H9846_03600</name>
</gene>
<dbReference type="GO" id="GO:0006402">
    <property type="term" value="P:mRNA catabolic process"/>
    <property type="evidence" value="ECO:0007669"/>
    <property type="project" value="TreeGrafter"/>
</dbReference>
<dbReference type="Proteomes" id="UP000886751">
    <property type="component" value="Unassembled WGS sequence"/>
</dbReference>
<accession>A0A9D1Y036</accession>
<dbReference type="GO" id="GO:0016787">
    <property type="term" value="F:hydrolase activity"/>
    <property type="evidence" value="ECO:0007669"/>
    <property type="project" value="UniProtKB-KW"/>
</dbReference>
<dbReference type="SUPFAM" id="SSF50118">
    <property type="entry name" value="Cell growth inhibitor/plasmid maintenance toxic component"/>
    <property type="match status" value="1"/>
</dbReference>
<comment type="function">
    <text evidence="3">Toxic component of a type II toxin-antitoxin (TA) system.</text>
</comment>
<dbReference type="EMBL" id="DXEI01000056">
    <property type="protein sequence ID" value="HIX94525.1"/>
    <property type="molecule type" value="Genomic_DNA"/>
</dbReference>
<dbReference type="Pfam" id="PF02452">
    <property type="entry name" value="PemK_toxin"/>
    <property type="match status" value="1"/>
</dbReference>
<dbReference type="GO" id="GO:0016075">
    <property type="term" value="P:rRNA catabolic process"/>
    <property type="evidence" value="ECO:0007669"/>
    <property type="project" value="TreeGrafter"/>
</dbReference>
<evidence type="ECO:0000256" key="3">
    <source>
        <dbReference type="PIRNR" id="PIRNR033490"/>
    </source>
</evidence>
<dbReference type="GO" id="GO:0003677">
    <property type="term" value="F:DNA binding"/>
    <property type="evidence" value="ECO:0007669"/>
    <property type="project" value="InterPro"/>
</dbReference>